<protein>
    <submittedName>
        <fullName evidence="7">FTR1 family protein</fullName>
    </submittedName>
</protein>
<evidence type="ECO:0000256" key="4">
    <source>
        <dbReference type="ARBA" id="ARBA00022989"/>
    </source>
</evidence>
<feature type="transmembrane region" description="Helical" evidence="6">
    <location>
        <begin position="6"/>
        <end position="25"/>
    </location>
</feature>
<keyword evidence="8" id="KW-1185">Reference proteome</keyword>
<evidence type="ECO:0000313" key="7">
    <source>
        <dbReference type="EMBL" id="MDC7715171.1"/>
    </source>
</evidence>
<reference evidence="7 8" key="1">
    <citation type="submission" date="2023-01" db="EMBL/GenBank/DDBJ databases">
        <title>Novel species of the genus Vogesella isolated from rivers.</title>
        <authorList>
            <person name="Lu H."/>
        </authorList>
    </citation>
    <scope>NUCLEOTIDE SEQUENCE [LARGE SCALE GENOMIC DNA]</scope>
    <source>
        <strain evidence="7 8">LYT5W</strain>
    </source>
</reference>
<evidence type="ECO:0000256" key="2">
    <source>
        <dbReference type="ARBA" id="ARBA00008333"/>
    </source>
</evidence>
<comment type="caution">
    <text evidence="7">The sequence shown here is derived from an EMBL/GenBank/DDBJ whole genome shotgun (WGS) entry which is preliminary data.</text>
</comment>
<accession>A0ABT5IRI5</accession>
<dbReference type="Pfam" id="PF03239">
    <property type="entry name" value="FTR1"/>
    <property type="match status" value="1"/>
</dbReference>
<evidence type="ECO:0000256" key="3">
    <source>
        <dbReference type="ARBA" id="ARBA00022692"/>
    </source>
</evidence>
<evidence type="ECO:0000313" key="8">
    <source>
        <dbReference type="Proteomes" id="UP001222030"/>
    </source>
</evidence>
<feature type="transmembrane region" description="Helical" evidence="6">
    <location>
        <begin position="179"/>
        <end position="198"/>
    </location>
</feature>
<keyword evidence="4 6" id="KW-1133">Transmembrane helix</keyword>
<name>A0ABT5IRI5_9NEIS</name>
<dbReference type="EMBL" id="JAQQLE010000013">
    <property type="protein sequence ID" value="MDC7715171.1"/>
    <property type="molecule type" value="Genomic_DNA"/>
</dbReference>
<dbReference type="Proteomes" id="UP001222030">
    <property type="component" value="Unassembled WGS sequence"/>
</dbReference>
<feature type="transmembrane region" description="Helical" evidence="6">
    <location>
        <begin position="147"/>
        <end position="167"/>
    </location>
</feature>
<evidence type="ECO:0000256" key="1">
    <source>
        <dbReference type="ARBA" id="ARBA00004141"/>
    </source>
</evidence>
<feature type="transmembrane region" description="Helical" evidence="6">
    <location>
        <begin position="37"/>
        <end position="59"/>
    </location>
</feature>
<proteinExistence type="inferred from homology"/>
<gene>
    <name evidence="7" type="ORF">PQU96_13720</name>
</gene>
<sequence>MGNALFIVWRETVEAMLVVGILHSWLKQNGHSTGMRFLWGGVAAGVGLAILLAFTIVGIADVLSDTGLEYFQLGMVATAALLIVQMVFWMRAHGRKLKRELESSLAQAQQQANWWGMLVVVALAVARESSEAVVFLYGLGTGEGGNPLFWLMLPLGVVLAWGTFWLLQQSSRILTWQRFFRISEVLLLLLAASLLVNACERAINLDLLPALLDPVWDSSELLSDNGSIGGFLGTFTGYRAQPSLSMVLVYGLFWSSVLFGLRRQQR</sequence>
<dbReference type="InterPro" id="IPR004923">
    <property type="entry name" value="FTR1/Fip1/EfeU"/>
</dbReference>
<comment type="similarity">
    <text evidence="2">Belongs to the oxidase-dependent Fe transporter (OFeT) (TC 9.A.10.1) family.</text>
</comment>
<feature type="transmembrane region" description="Helical" evidence="6">
    <location>
        <begin position="111"/>
        <end position="127"/>
    </location>
</feature>
<dbReference type="PANTHER" id="PTHR31632:SF2">
    <property type="entry name" value="PLASMA MEMBRANE IRON PERMEASE"/>
    <property type="match status" value="1"/>
</dbReference>
<evidence type="ECO:0000256" key="6">
    <source>
        <dbReference type="SAM" id="Phobius"/>
    </source>
</evidence>
<organism evidence="7 8">
    <name type="scientific">Vogesella margarita</name>
    <dbReference type="NCBI Taxonomy" id="2984199"/>
    <lineage>
        <taxon>Bacteria</taxon>
        <taxon>Pseudomonadati</taxon>
        <taxon>Pseudomonadota</taxon>
        <taxon>Betaproteobacteria</taxon>
        <taxon>Neisseriales</taxon>
        <taxon>Chromobacteriaceae</taxon>
        <taxon>Vogesella</taxon>
    </lineage>
</organism>
<keyword evidence="3 6" id="KW-0812">Transmembrane</keyword>
<feature type="transmembrane region" description="Helical" evidence="6">
    <location>
        <begin position="243"/>
        <end position="261"/>
    </location>
</feature>
<comment type="subcellular location">
    <subcellularLocation>
        <location evidence="1">Membrane</location>
        <topology evidence="1">Multi-pass membrane protein</topology>
    </subcellularLocation>
</comment>
<keyword evidence="5 6" id="KW-0472">Membrane</keyword>
<dbReference type="PANTHER" id="PTHR31632">
    <property type="entry name" value="IRON TRANSPORTER FTH1"/>
    <property type="match status" value="1"/>
</dbReference>
<feature type="transmembrane region" description="Helical" evidence="6">
    <location>
        <begin position="71"/>
        <end position="90"/>
    </location>
</feature>
<dbReference type="RefSeq" id="WP_272772969.1">
    <property type="nucleotide sequence ID" value="NZ_JAQQLE010000013.1"/>
</dbReference>
<evidence type="ECO:0000256" key="5">
    <source>
        <dbReference type="ARBA" id="ARBA00023136"/>
    </source>
</evidence>